<feature type="coiled-coil region" evidence="4">
    <location>
        <begin position="517"/>
        <end position="551"/>
    </location>
</feature>
<dbReference type="Pfam" id="PF01420">
    <property type="entry name" value="Methylase_S"/>
    <property type="match status" value="2"/>
</dbReference>
<dbReference type="AlphaFoldDB" id="A0A445MTQ6"/>
<evidence type="ECO:0000256" key="2">
    <source>
        <dbReference type="ARBA" id="ARBA00022747"/>
    </source>
</evidence>
<comment type="similarity">
    <text evidence="1">Belongs to the type-I restriction system S methylase family.</text>
</comment>
<dbReference type="GO" id="GO:0003677">
    <property type="term" value="F:DNA binding"/>
    <property type="evidence" value="ECO:0007669"/>
    <property type="project" value="UniProtKB-KW"/>
</dbReference>
<dbReference type="PANTHER" id="PTHR43140:SF1">
    <property type="entry name" value="TYPE I RESTRICTION ENZYME ECOKI SPECIFICITY SUBUNIT"/>
    <property type="match status" value="1"/>
</dbReference>
<protein>
    <recommendedName>
        <fullName evidence="5">Type I restriction modification DNA specificity domain-containing protein</fullName>
    </recommendedName>
</protein>
<organism evidence="6">
    <name type="scientific">uncultured Desulfobacterium sp</name>
    <dbReference type="NCBI Taxonomy" id="201089"/>
    <lineage>
        <taxon>Bacteria</taxon>
        <taxon>Pseudomonadati</taxon>
        <taxon>Thermodesulfobacteriota</taxon>
        <taxon>Desulfobacteria</taxon>
        <taxon>Desulfobacterales</taxon>
        <taxon>Desulfobacteriaceae</taxon>
        <taxon>Desulfobacterium</taxon>
        <taxon>environmental samples</taxon>
    </lineage>
</organism>
<sequence>MDTKKFLAEFRHIVNAPGGVQRLRHLVLYLAVSGKLCPISKGHGSDFKTEIDKVRTQLIKDKTIKPNKKVLLVRDDVPFDIPDNWVWCRFGDLCHFSAGRTPSRKESIFWNTGDYPWFSITDMKHGKVISDSSETVSEEARSKVFKCPPVKASTLLMSFKLTIGKVSITGVDAYHNEAIIAIYPFVEDLKAYFFKCLNGFALTAGNKAAIKGKTLNQDSISNIYIALPPKEEIGRVVAKVDELMSLCDKLEFQQEKRRNLQTRARTVVLEEINKAQGSHELKEAWLRLQANLLLLLDGPEDIETVRNAIMNALIRGQLTRRSKVNASELVEMCRKHKEKLIKEKILQKQKPYSKHREYPFSLPENWAWVRFSEVGTLARGKSKHRPRNDPKLFIDGKYPFIQTGDVARAVGKGITNYSKKYSEFGLSQSQLWQPGTLCITIAANIADSAILKIEACFPDSVVGFIPFEAVGCVEYFDLFVRTAKSTLIEYAPSTAQKNINLGILEQIAVPLPPRNEMEKIVAKADQLMQLCDQLENQLTKAQRIAERLAQAAVASITGTQIKEKETMKAPKTELVTKLKLAASPKKNDQAPLASILAKHNGELSAKGLWDYSGLEIDGFYLQLKTEMARGWIVEPEKARVIEKAEAV</sequence>
<dbReference type="SUPFAM" id="SSF116734">
    <property type="entry name" value="DNA methylase specificity domain"/>
    <property type="match status" value="2"/>
</dbReference>
<dbReference type="CDD" id="cd17282">
    <property type="entry name" value="RMtype1_S_Eco16444ORF1681_TRD1-CR1_like"/>
    <property type="match status" value="1"/>
</dbReference>
<evidence type="ECO:0000256" key="1">
    <source>
        <dbReference type="ARBA" id="ARBA00010923"/>
    </source>
</evidence>
<feature type="domain" description="Type I restriction modification DNA specificity" evidence="5">
    <location>
        <begin position="363"/>
        <end position="539"/>
    </location>
</feature>
<keyword evidence="3" id="KW-0238">DNA-binding</keyword>
<evidence type="ECO:0000313" key="6">
    <source>
        <dbReference type="EMBL" id="SPD72751.1"/>
    </source>
</evidence>
<dbReference type="InterPro" id="IPR044946">
    <property type="entry name" value="Restrct_endonuc_typeI_TRD_sf"/>
</dbReference>
<name>A0A445MTQ6_9BACT</name>
<dbReference type="GO" id="GO:0009307">
    <property type="term" value="P:DNA restriction-modification system"/>
    <property type="evidence" value="ECO:0007669"/>
    <property type="project" value="UniProtKB-KW"/>
</dbReference>
<proteinExistence type="inferred from homology"/>
<feature type="domain" description="Type I restriction modification DNA specificity" evidence="5">
    <location>
        <begin position="82"/>
        <end position="250"/>
    </location>
</feature>
<dbReference type="PANTHER" id="PTHR43140">
    <property type="entry name" value="TYPE-1 RESTRICTION ENZYME ECOKI SPECIFICITY PROTEIN"/>
    <property type="match status" value="1"/>
</dbReference>
<evidence type="ECO:0000256" key="4">
    <source>
        <dbReference type="SAM" id="Coils"/>
    </source>
</evidence>
<evidence type="ECO:0000256" key="3">
    <source>
        <dbReference type="ARBA" id="ARBA00023125"/>
    </source>
</evidence>
<keyword evidence="2" id="KW-0680">Restriction system</keyword>
<reference evidence="6" key="1">
    <citation type="submission" date="2018-01" db="EMBL/GenBank/DDBJ databases">
        <authorList>
            <person name="Regsiter A."/>
            <person name="William W."/>
        </authorList>
    </citation>
    <scope>NUCLEOTIDE SEQUENCE</scope>
    <source>
        <strain evidence="6">TRIP AH-1</strain>
    </source>
</reference>
<accession>A0A445MTQ6</accession>
<dbReference type="InterPro" id="IPR000055">
    <property type="entry name" value="Restrct_endonuc_typeI_TRD"/>
</dbReference>
<gene>
    <name evidence="6" type="ORF">PITCH_A1520009</name>
</gene>
<dbReference type="CDD" id="cd17244">
    <property type="entry name" value="RMtype1_S_Apa101655I-TRD2-CR2_like"/>
    <property type="match status" value="1"/>
</dbReference>
<keyword evidence="4" id="KW-0175">Coiled coil</keyword>
<dbReference type="InterPro" id="IPR051212">
    <property type="entry name" value="Type-I_RE_S_subunit"/>
</dbReference>
<evidence type="ECO:0000259" key="5">
    <source>
        <dbReference type="Pfam" id="PF01420"/>
    </source>
</evidence>
<dbReference type="Gene3D" id="3.90.220.20">
    <property type="entry name" value="DNA methylase specificity domains"/>
    <property type="match status" value="2"/>
</dbReference>
<dbReference type="EMBL" id="OJIN01000060">
    <property type="protein sequence ID" value="SPD72751.1"/>
    <property type="molecule type" value="Genomic_DNA"/>
</dbReference>